<name>A0A238JJ53_9RHOB</name>
<evidence type="ECO:0000313" key="1">
    <source>
        <dbReference type="EMBL" id="SMX30710.1"/>
    </source>
</evidence>
<dbReference type="AlphaFoldDB" id="A0A238JJ53"/>
<organism evidence="1 2">
    <name type="scientific">Actibacterium lipolyticum</name>
    <dbReference type="NCBI Taxonomy" id="1524263"/>
    <lineage>
        <taxon>Bacteria</taxon>
        <taxon>Pseudomonadati</taxon>
        <taxon>Pseudomonadota</taxon>
        <taxon>Alphaproteobacteria</taxon>
        <taxon>Rhodobacterales</taxon>
        <taxon>Roseobacteraceae</taxon>
        <taxon>Actibacterium</taxon>
    </lineage>
</organism>
<proteinExistence type="predicted"/>
<gene>
    <name evidence="1" type="ORF">COL8621_00071</name>
</gene>
<sequence>MAGKLDSLMERMGGQRALRRWSRAAEKAGAQDLSALREQRTHARLVRRQLNKVLHIADERLTLPAVGSKAIQMPMGSDWGYRPDVWRGALFPAGHAPVPSKAKLSDEATVHHDCNVCEIAVRQVRNTRAEDLAPFGLQLDVFRFEGTFLSLAIDLPKEASEGLQRRHIVRLEAIVELEHSLEIFARLNVKHGPNTEQIVREMPLGDVKAVVEFDLAYSEVNEKRVESMWLDLILKGPQMNQITLRDVSLSRRPRAEL</sequence>
<evidence type="ECO:0000313" key="2">
    <source>
        <dbReference type="Proteomes" id="UP000202922"/>
    </source>
</evidence>
<dbReference type="Proteomes" id="UP000202922">
    <property type="component" value="Unassembled WGS sequence"/>
</dbReference>
<keyword evidence="2" id="KW-1185">Reference proteome</keyword>
<dbReference type="EMBL" id="FXYE01000001">
    <property type="protein sequence ID" value="SMX30710.1"/>
    <property type="molecule type" value="Genomic_DNA"/>
</dbReference>
<accession>A0A238JJ53</accession>
<reference evidence="2" key="1">
    <citation type="submission" date="2017-05" db="EMBL/GenBank/DDBJ databases">
        <authorList>
            <person name="Rodrigo-Torres L."/>
            <person name="Arahal R. D."/>
            <person name="Lucena T."/>
        </authorList>
    </citation>
    <scope>NUCLEOTIDE SEQUENCE [LARGE SCALE GENOMIC DNA]</scope>
    <source>
        <strain evidence="2">CECT 8621</strain>
    </source>
</reference>
<dbReference type="RefSeq" id="WP_176438409.1">
    <property type="nucleotide sequence ID" value="NZ_FXYE01000001.1"/>
</dbReference>
<dbReference type="Pfam" id="PF20086">
    <property type="entry name" value="DUF6478"/>
    <property type="match status" value="1"/>
</dbReference>
<dbReference type="InterPro" id="IPR045514">
    <property type="entry name" value="DUF6478"/>
</dbReference>
<protein>
    <submittedName>
        <fullName evidence="1">Uncharacterized protein</fullName>
    </submittedName>
</protein>